<comment type="caution">
    <text evidence="3">The sequence shown here is derived from an EMBL/GenBank/DDBJ whole genome shotgun (WGS) entry which is preliminary data.</text>
</comment>
<organism evidence="3 4">
    <name type="scientific">Sphingomonas endophytica</name>
    <dbReference type="NCBI Taxonomy" id="869719"/>
    <lineage>
        <taxon>Bacteria</taxon>
        <taxon>Pseudomonadati</taxon>
        <taxon>Pseudomonadota</taxon>
        <taxon>Alphaproteobacteria</taxon>
        <taxon>Sphingomonadales</taxon>
        <taxon>Sphingomonadaceae</taxon>
        <taxon>Sphingomonas</taxon>
    </lineage>
</organism>
<dbReference type="Gene3D" id="3.40.50.300">
    <property type="entry name" value="P-loop containing nucleotide triphosphate hydrolases"/>
    <property type="match status" value="1"/>
</dbReference>
<dbReference type="InterPro" id="IPR033756">
    <property type="entry name" value="YlxH/NBP35"/>
</dbReference>
<proteinExistence type="predicted"/>
<dbReference type="Pfam" id="PF10609">
    <property type="entry name" value="ParA"/>
    <property type="match status" value="1"/>
</dbReference>
<dbReference type="PANTHER" id="PTHR43384">
    <property type="entry name" value="SEPTUM SITE-DETERMINING PROTEIN MIND HOMOLOG, CHLOROPLASTIC-RELATED"/>
    <property type="match status" value="1"/>
</dbReference>
<protein>
    <submittedName>
        <fullName evidence="3">Pilus assembly protein CpaE</fullName>
    </submittedName>
</protein>
<dbReference type="InterPro" id="IPR011006">
    <property type="entry name" value="CheY-like_superfamily"/>
</dbReference>
<dbReference type="Gene3D" id="3.40.50.2300">
    <property type="match status" value="1"/>
</dbReference>
<gene>
    <name evidence="3" type="ORF">FHS97_001075</name>
</gene>
<evidence type="ECO:0000256" key="2">
    <source>
        <dbReference type="ARBA" id="ARBA00022840"/>
    </source>
</evidence>
<dbReference type="RefSeq" id="WP_184034189.1">
    <property type="nucleotide sequence ID" value="NZ_BAABAR010000001.1"/>
</dbReference>
<dbReference type="PANTHER" id="PTHR43384:SF6">
    <property type="entry name" value="SEPTUM SITE-DETERMINING PROTEIN MIND HOMOLOG, CHLOROPLASTIC"/>
    <property type="match status" value="1"/>
</dbReference>
<keyword evidence="2" id="KW-0067">ATP-binding</keyword>
<keyword evidence="1" id="KW-0547">Nucleotide-binding</keyword>
<accession>A0ABR6N2Z3</accession>
<dbReference type="InterPro" id="IPR027417">
    <property type="entry name" value="P-loop_NTPase"/>
</dbReference>
<sequence length="423" mass="44893">MNAPWKVAGGAARAPFLAFCCDDNASMTLRAVVDELGWPQENVYKGGLRQAVQTLAVSSSPQLLFVDLSETSDPLADINSLAEVCEPGTIVIAAGQVNDVRLYRDLLASGIHDYLLKPLGVDAVRDAFASAQAMLNTPRYADTAAERVHSALAVVGCRGGVGASTIATSLAWQLSEAGKRSTALLDLDVHFGTNALAMDLEPGRGLIDAIDNPSRIDGLFLERALVRASDKLSVLSAEAPISNPIVTDGTAYYQLQDELRSAFDISVMDLPRAMLIQHPHLMAEVQAVVLVTDLTLAAARDTIRLLSWLRTNAPQAQVCVLANRVHPGAQQEVLRKDFEGSIERKIDVAIPYDHKLASQAAKLGKPMAAAGKGSKTLAPLAQLAERLLAASGDDAVPLTKSAARGGSLLARITELVAKKPART</sequence>
<dbReference type="SUPFAM" id="SSF52172">
    <property type="entry name" value="CheY-like"/>
    <property type="match status" value="1"/>
</dbReference>
<evidence type="ECO:0000313" key="3">
    <source>
        <dbReference type="EMBL" id="MBB5725159.1"/>
    </source>
</evidence>
<keyword evidence="4" id="KW-1185">Reference proteome</keyword>
<reference evidence="3 4" key="1">
    <citation type="submission" date="2020-08" db="EMBL/GenBank/DDBJ databases">
        <title>Genomic Encyclopedia of Type Strains, Phase IV (KMG-IV): sequencing the most valuable type-strain genomes for metagenomic binning, comparative biology and taxonomic classification.</title>
        <authorList>
            <person name="Goeker M."/>
        </authorList>
    </citation>
    <scope>NUCLEOTIDE SEQUENCE [LARGE SCALE GENOMIC DNA]</scope>
    <source>
        <strain evidence="3 4">DSM 101535</strain>
    </source>
</reference>
<dbReference type="InterPro" id="IPR050625">
    <property type="entry name" value="ParA/MinD_ATPase"/>
</dbReference>
<dbReference type="EMBL" id="JACIJN010000003">
    <property type="protein sequence ID" value="MBB5725159.1"/>
    <property type="molecule type" value="Genomic_DNA"/>
</dbReference>
<evidence type="ECO:0000256" key="1">
    <source>
        <dbReference type="ARBA" id="ARBA00022741"/>
    </source>
</evidence>
<name>A0ABR6N2Z3_9SPHN</name>
<dbReference type="Proteomes" id="UP000560131">
    <property type="component" value="Unassembled WGS sequence"/>
</dbReference>
<evidence type="ECO:0000313" key="4">
    <source>
        <dbReference type="Proteomes" id="UP000560131"/>
    </source>
</evidence>
<dbReference type="SUPFAM" id="SSF52540">
    <property type="entry name" value="P-loop containing nucleoside triphosphate hydrolases"/>
    <property type="match status" value="1"/>
</dbReference>